<reference evidence="2 3" key="1">
    <citation type="journal article" date="2014" name="Int. J. Syst. Evol. Microbiol.">
        <title>Complete genome sequence of Corynebacterium casei LMG S-19264T (=DSM 44701T), isolated from a smear-ripened cheese.</title>
        <authorList>
            <consortium name="US DOE Joint Genome Institute (JGI-PGF)"/>
            <person name="Walter F."/>
            <person name="Albersmeier A."/>
            <person name="Kalinowski J."/>
            <person name="Ruckert C."/>
        </authorList>
    </citation>
    <scope>NUCLEOTIDE SEQUENCE [LARGE SCALE GENOMIC DNA]</scope>
    <source>
        <strain evidence="2 3">NBRC 112785</strain>
    </source>
</reference>
<dbReference type="SUPFAM" id="SSF48695">
    <property type="entry name" value="Multiheme cytochromes"/>
    <property type="match status" value="1"/>
</dbReference>
<dbReference type="RefSeq" id="WP_095498838.1">
    <property type="nucleotide sequence ID" value="NZ_BSPO01000002.1"/>
</dbReference>
<evidence type="ECO:0000256" key="1">
    <source>
        <dbReference type="SAM" id="SignalP"/>
    </source>
</evidence>
<feature type="signal peptide" evidence="1">
    <location>
        <begin position="1"/>
        <end position="32"/>
    </location>
</feature>
<accession>A0AA37WY75</accession>
<keyword evidence="3" id="KW-1185">Reference proteome</keyword>
<dbReference type="PROSITE" id="PS51318">
    <property type="entry name" value="TAT"/>
    <property type="match status" value="1"/>
</dbReference>
<dbReference type="Proteomes" id="UP001157439">
    <property type="component" value="Unassembled WGS sequence"/>
</dbReference>
<feature type="chain" id="PRO_5041341104" evidence="1">
    <location>
        <begin position="33"/>
        <end position="269"/>
    </location>
</feature>
<sequence length="269" mass="28675">MTEMNRRQALGKIIGVSSAVAGGALLASPVIAAATNSEGDWKLQVGERLAYAKLDPMAVAKRAYETRNGCMFQVFDSIIQSLAESDSPDAAKFAQLPTALAHFGYAGMLGEGAVCGNINATAMLANLLSINGNSANAFFSQINRYYERTALPLQTPEFIAGIGEDMEVTKDKVGTPTAANSILCHSSISLWAKENNKSFADKGMRCFQLSASIAYELVSMLNRALDGEMVDDHPVSDEVQNCQTCHTPSSTFATSVKTDMSCNTCHGGH</sequence>
<keyword evidence="1" id="KW-0732">Signal</keyword>
<dbReference type="EMBL" id="BSPO01000002">
    <property type="protein sequence ID" value="GLS82746.1"/>
    <property type="molecule type" value="Genomic_DNA"/>
</dbReference>
<evidence type="ECO:0000313" key="3">
    <source>
        <dbReference type="Proteomes" id="UP001157439"/>
    </source>
</evidence>
<comment type="caution">
    <text evidence="2">The sequence shown here is derived from an EMBL/GenBank/DDBJ whole genome shotgun (WGS) entry which is preliminary data.</text>
</comment>
<proteinExistence type="predicted"/>
<dbReference type="AlphaFoldDB" id="A0AA37WY75"/>
<dbReference type="InterPro" id="IPR036280">
    <property type="entry name" value="Multihaem_cyt_sf"/>
</dbReference>
<name>A0AA37WY75_9GAMM</name>
<evidence type="ECO:0000313" key="2">
    <source>
        <dbReference type="EMBL" id="GLS82746.1"/>
    </source>
</evidence>
<dbReference type="InterPro" id="IPR006311">
    <property type="entry name" value="TAT_signal"/>
</dbReference>
<gene>
    <name evidence="2" type="ORF">GCM10007894_07230</name>
</gene>
<protein>
    <submittedName>
        <fullName evidence="2">Cytochrome c</fullName>
    </submittedName>
</protein>
<organism evidence="2 3">
    <name type="scientific">Paraferrimonas haliotis</name>
    <dbReference type="NCBI Taxonomy" id="2013866"/>
    <lineage>
        <taxon>Bacteria</taxon>
        <taxon>Pseudomonadati</taxon>
        <taxon>Pseudomonadota</taxon>
        <taxon>Gammaproteobacteria</taxon>
        <taxon>Alteromonadales</taxon>
        <taxon>Ferrimonadaceae</taxon>
        <taxon>Paraferrimonas</taxon>
    </lineage>
</organism>